<keyword evidence="2" id="KW-1185">Reference proteome</keyword>
<protein>
    <submittedName>
        <fullName evidence="1">Uncharacterized protein</fullName>
    </submittedName>
</protein>
<dbReference type="STRING" id="1505725.GA0061074_10681"/>
<dbReference type="InterPro" id="IPR036412">
    <property type="entry name" value="HAD-like_sf"/>
</dbReference>
<dbReference type="InterPro" id="IPR006439">
    <property type="entry name" value="HAD-SF_hydro_IA"/>
</dbReference>
<name>A0A1C4APV1_9LACO</name>
<dbReference type="AlphaFoldDB" id="A0A1C4APV1"/>
<dbReference type="Pfam" id="PF13242">
    <property type="entry name" value="Hydrolase_like"/>
    <property type="match status" value="1"/>
</dbReference>
<dbReference type="NCBIfam" id="TIGR01549">
    <property type="entry name" value="HAD-SF-IA-v1"/>
    <property type="match status" value="1"/>
</dbReference>
<accession>A0A1C4APV1</accession>
<proteinExistence type="predicted"/>
<evidence type="ECO:0000313" key="1">
    <source>
        <dbReference type="EMBL" id="SCB96710.1"/>
    </source>
</evidence>
<gene>
    <name evidence="1" type="ORF">GA0061074_10681</name>
</gene>
<dbReference type="PANTHER" id="PTHR19288:SF25">
    <property type="entry name" value="PHOSPHATIDYLGLYCEROPHOSPHATASE GEP4, MITOCHONDRIAL"/>
    <property type="match status" value="1"/>
</dbReference>
<dbReference type="Proteomes" id="UP000199268">
    <property type="component" value="Unassembled WGS sequence"/>
</dbReference>
<reference evidence="2" key="1">
    <citation type="submission" date="2016-08" db="EMBL/GenBank/DDBJ databases">
        <authorList>
            <person name="Varghese N."/>
            <person name="Submissions Spin"/>
        </authorList>
    </citation>
    <scope>NUCLEOTIDE SEQUENCE [LARGE SCALE GENOMIC DNA]</scope>
    <source>
        <strain evidence="2">R-53094</strain>
    </source>
</reference>
<dbReference type="GO" id="GO:0005737">
    <property type="term" value="C:cytoplasm"/>
    <property type="evidence" value="ECO:0007669"/>
    <property type="project" value="TreeGrafter"/>
</dbReference>
<dbReference type="CDD" id="cd16416">
    <property type="entry name" value="HAD_BsYqeG-like"/>
    <property type="match status" value="1"/>
</dbReference>
<dbReference type="PANTHER" id="PTHR19288">
    <property type="entry name" value="4-NITROPHENYLPHOSPHATASE-RELATED"/>
    <property type="match status" value="1"/>
</dbReference>
<organism evidence="1 2">
    <name type="scientific">Weissella bombi</name>
    <dbReference type="NCBI Taxonomy" id="1505725"/>
    <lineage>
        <taxon>Bacteria</taxon>
        <taxon>Bacillati</taxon>
        <taxon>Bacillota</taxon>
        <taxon>Bacilli</taxon>
        <taxon>Lactobacillales</taxon>
        <taxon>Lactobacillaceae</taxon>
        <taxon>Weissella</taxon>
    </lineage>
</organism>
<sequence length="175" mass="20006">MTNSFTPTWMIDAIYCVTPEQLQQHNIKAVLTDLDNTLVAWNNPDGTRELHDWLLQMKQAQIPVLIVSNNSATRIARVANPLQLDFVSRALKPMTRGLKEAAKTLQLDPSQIVMVGDQLLTDVWAANNAGMRSILVKPLIETDQWNTKINRFFEKGVKKDMLKNNPQLQWRKQLD</sequence>
<dbReference type="InterPro" id="IPR023214">
    <property type="entry name" value="HAD_sf"/>
</dbReference>
<dbReference type="RefSeq" id="WP_092462610.1">
    <property type="nucleotide sequence ID" value="NZ_BJEE01000007.1"/>
</dbReference>
<dbReference type="InterPro" id="IPR010021">
    <property type="entry name" value="PGPP1/Gep4"/>
</dbReference>
<dbReference type="NCBIfam" id="TIGR01662">
    <property type="entry name" value="HAD-SF-IIIA"/>
    <property type="match status" value="1"/>
</dbReference>
<dbReference type="GO" id="GO:0008962">
    <property type="term" value="F:phosphatidylglycerophosphatase activity"/>
    <property type="evidence" value="ECO:0007669"/>
    <property type="project" value="InterPro"/>
</dbReference>
<dbReference type="SUPFAM" id="SSF56784">
    <property type="entry name" value="HAD-like"/>
    <property type="match status" value="1"/>
</dbReference>
<dbReference type="EMBL" id="FMAO01000006">
    <property type="protein sequence ID" value="SCB96710.1"/>
    <property type="molecule type" value="Genomic_DNA"/>
</dbReference>
<dbReference type="OrthoDB" id="9787572at2"/>
<dbReference type="Gene3D" id="3.40.50.1000">
    <property type="entry name" value="HAD superfamily/HAD-like"/>
    <property type="match status" value="1"/>
</dbReference>
<dbReference type="NCBIfam" id="TIGR01668">
    <property type="entry name" value="YqeG_hyp_ppase"/>
    <property type="match status" value="1"/>
</dbReference>
<evidence type="ECO:0000313" key="2">
    <source>
        <dbReference type="Proteomes" id="UP000199268"/>
    </source>
</evidence>
<dbReference type="InterPro" id="IPR006549">
    <property type="entry name" value="HAD-SF_hydro_IIIA"/>
</dbReference>